<dbReference type="PANTHER" id="PTHR21192:SF2">
    <property type="entry name" value="NADH DEHYDROGENASE [UBIQUINONE] 1 ALPHA SUBCOMPLEX ASSEMBLY FACTOR 3"/>
    <property type="match status" value="1"/>
</dbReference>
<protein>
    <submittedName>
        <fullName evidence="1">Uncharacterized protein</fullName>
    </submittedName>
</protein>
<dbReference type="HOGENOM" id="CLU_074390_2_1_5"/>
<dbReference type="InterPro" id="IPR036748">
    <property type="entry name" value="MTH938-like_sf"/>
</dbReference>
<dbReference type="CDD" id="cd00248">
    <property type="entry name" value="Mth938-like"/>
    <property type="match status" value="1"/>
</dbReference>
<dbReference type="SUPFAM" id="SSF64076">
    <property type="entry name" value="MTH938-like"/>
    <property type="match status" value="1"/>
</dbReference>
<dbReference type="PANTHER" id="PTHR21192">
    <property type="entry name" value="NUCLEAR PROTEIN E3-3"/>
    <property type="match status" value="1"/>
</dbReference>
<sequence length="128" mass="13894">MADGSGEGLHFPRSAPIESYGKGGFYFAEMSHQGSLLCLPDAIWAWDVADPSQIDAHSLKRVFDNANAIDTLIIGTANQVWIAPASLRNTLRNVRVTLDAMQTGPAIRTYNIMIGERRRVAAALIAVP</sequence>
<dbReference type="STRING" id="316055.RPE_2905"/>
<evidence type="ECO:0000313" key="1">
    <source>
        <dbReference type="EMBL" id="ABJ06842.1"/>
    </source>
</evidence>
<dbReference type="eggNOG" id="COG3737">
    <property type="taxonomic scope" value="Bacteria"/>
</dbReference>
<dbReference type="Pfam" id="PF04430">
    <property type="entry name" value="DUF498"/>
    <property type="match status" value="1"/>
</dbReference>
<gene>
    <name evidence="1" type="ordered locus">RPE_2905</name>
</gene>
<proteinExistence type="predicted"/>
<dbReference type="InterPro" id="IPR007523">
    <property type="entry name" value="NDUFAF3/AAMDC"/>
</dbReference>
<reference evidence="1" key="1">
    <citation type="submission" date="2006-09" db="EMBL/GenBank/DDBJ databases">
        <title>Complete sequence of Rhodopseudomonas palustris BisA53.</title>
        <authorList>
            <consortium name="US DOE Joint Genome Institute"/>
            <person name="Copeland A."/>
            <person name="Lucas S."/>
            <person name="Lapidus A."/>
            <person name="Barry K."/>
            <person name="Detter J.C."/>
            <person name="Glavina del Rio T."/>
            <person name="Hammon N."/>
            <person name="Israni S."/>
            <person name="Dalin E."/>
            <person name="Tice H."/>
            <person name="Pitluck S."/>
            <person name="Chain P."/>
            <person name="Malfatti S."/>
            <person name="Shin M."/>
            <person name="Vergez L."/>
            <person name="Schmutz J."/>
            <person name="Larimer F."/>
            <person name="Land M."/>
            <person name="Hauser L."/>
            <person name="Pelletier D.A."/>
            <person name="Kyrpides N."/>
            <person name="Kim E."/>
            <person name="Harwood C.S."/>
            <person name="Oda Y."/>
            <person name="Richardson P."/>
        </authorList>
    </citation>
    <scope>NUCLEOTIDE SEQUENCE [LARGE SCALE GENOMIC DNA]</scope>
    <source>
        <strain evidence="1">BisA53</strain>
    </source>
</reference>
<organism evidence="1">
    <name type="scientific">Rhodopseudomonas palustris (strain BisA53)</name>
    <dbReference type="NCBI Taxonomy" id="316055"/>
    <lineage>
        <taxon>Bacteria</taxon>
        <taxon>Pseudomonadati</taxon>
        <taxon>Pseudomonadota</taxon>
        <taxon>Alphaproteobacteria</taxon>
        <taxon>Hyphomicrobiales</taxon>
        <taxon>Nitrobacteraceae</taxon>
        <taxon>Rhodopseudomonas</taxon>
    </lineage>
</organism>
<name>Q07MJ2_RHOP5</name>
<dbReference type="KEGG" id="rpe:RPE_2905"/>
<dbReference type="OrthoDB" id="7351393at2"/>
<accession>Q07MJ2</accession>
<dbReference type="Gene3D" id="3.40.1230.10">
    <property type="entry name" value="MTH938-like"/>
    <property type="match status" value="1"/>
</dbReference>
<dbReference type="EMBL" id="CP000463">
    <property type="protein sequence ID" value="ABJ06842.1"/>
    <property type="molecule type" value="Genomic_DNA"/>
</dbReference>
<dbReference type="AlphaFoldDB" id="Q07MJ2"/>